<evidence type="ECO:0000256" key="1">
    <source>
        <dbReference type="SAM" id="MobiDB-lite"/>
    </source>
</evidence>
<accession>A0A8T8HY87</accession>
<evidence type="ECO:0000313" key="5">
    <source>
        <dbReference type="Proteomes" id="UP001195724"/>
    </source>
</evidence>
<dbReference type="RefSeq" id="WP_204844941.1">
    <property type="nucleotide sequence ID" value="NZ_JAFBCL010000001.1"/>
</dbReference>
<dbReference type="InterPro" id="IPR013381">
    <property type="entry name" value="CRISPR-assoc_prot_Cse1"/>
</dbReference>
<gene>
    <name evidence="3" type="primary">casA</name>
    <name evidence="3" type="ORF">J7S33_27285</name>
    <name evidence="2" type="ORF">JOE68_005268</name>
</gene>
<dbReference type="Proteomes" id="UP000671828">
    <property type="component" value="Chromosome"/>
</dbReference>
<name>A0A8T8HY87_9PSEU</name>
<dbReference type="Pfam" id="PF09481">
    <property type="entry name" value="CRISPR_Cse1"/>
    <property type="match status" value="1"/>
</dbReference>
<evidence type="ECO:0000313" key="3">
    <source>
        <dbReference type="EMBL" id="QTR02714.1"/>
    </source>
</evidence>
<evidence type="ECO:0000313" key="4">
    <source>
        <dbReference type="Proteomes" id="UP000671828"/>
    </source>
</evidence>
<reference evidence="3" key="2">
    <citation type="submission" date="2021-04" db="EMBL/GenBank/DDBJ databases">
        <title>Saccharothrix algeriensis WGS.</title>
        <authorList>
            <person name="Stuskova K."/>
            <person name="Hakalova E."/>
            <person name="Tebbal A.B."/>
            <person name="Eichmeier A."/>
        </authorList>
    </citation>
    <scope>NUCLEOTIDE SEQUENCE</scope>
    <source>
        <strain evidence="3">NRRL B-24137</strain>
    </source>
</reference>
<organism evidence="3 4">
    <name type="scientific">Saccharothrix algeriensis</name>
    <dbReference type="NCBI Taxonomy" id="173560"/>
    <lineage>
        <taxon>Bacteria</taxon>
        <taxon>Bacillati</taxon>
        <taxon>Actinomycetota</taxon>
        <taxon>Actinomycetes</taxon>
        <taxon>Pseudonocardiales</taxon>
        <taxon>Pseudonocardiaceae</taxon>
        <taxon>Saccharothrix</taxon>
    </lineage>
</organism>
<reference evidence="2 5" key="1">
    <citation type="submission" date="2021-01" db="EMBL/GenBank/DDBJ databases">
        <title>Sequencing the genomes of 1000 actinobacteria strains.</title>
        <authorList>
            <person name="Klenk H.-P."/>
        </authorList>
    </citation>
    <scope>NUCLEOTIDE SEQUENCE [LARGE SCALE GENOMIC DNA]</scope>
    <source>
        <strain evidence="2 5">DSM 44581</strain>
    </source>
</reference>
<dbReference type="NCBIfam" id="TIGR02547">
    <property type="entry name" value="casA_cse1"/>
    <property type="match status" value="1"/>
</dbReference>
<dbReference type="Gene3D" id="1.10.132.100">
    <property type="match status" value="1"/>
</dbReference>
<protein>
    <submittedName>
        <fullName evidence="2">CRISPR system Cascade subunit CasA</fullName>
    </submittedName>
    <submittedName>
        <fullName evidence="3">Type I-E CRISPR-associated protein Cse1/CasA</fullName>
    </submittedName>
</protein>
<dbReference type="EMBL" id="JAFBCL010000001">
    <property type="protein sequence ID" value="MBM7814403.1"/>
    <property type="molecule type" value="Genomic_DNA"/>
</dbReference>
<dbReference type="EMBL" id="CP072788">
    <property type="protein sequence ID" value="QTR02714.1"/>
    <property type="molecule type" value="Genomic_DNA"/>
</dbReference>
<dbReference type="AlphaFoldDB" id="A0A8T8HY87"/>
<proteinExistence type="predicted"/>
<dbReference type="Proteomes" id="UP001195724">
    <property type="component" value="Unassembled WGS sequence"/>
</dbReference>
<dbReference type="CDD" id="cd09729">
    <property type="entry name" value="Cse1_I-E"/>
    <property type="match status" value="1"/>
</dbReference>
<evidence type="ECO:0000313" key="2">
    <source>
        <dbReference type="EMBL" id="MBM7814403.1"/>
    </source>
</evidence>
<feature type="region of interest" description="Disordered" evidence="1">
    <location>
        <begin position="222"/>
        <end position="244"/>
    </location>
</feature>
<keyword evidence="5" id="KW-1185">Reference proteome</keyword>
<sequence>MTNYEPRSFNLIDQPWLTVRTVGGDPAELSLVGVFENAHRLAGLTGDVPTQVFALTRLLLAVLHGAVDGPGDLDEWEQLWLQDELPHREVRAYLERHRARFDLFEERTPFLQVAGLRTQKGEVSELNKLIADMPNGHPFFTTRGGRVSLSYAEAARWVVHCHAFDPSGIKSGAVGDDRVKSGKGYPIGTGWAGYLGGVLPEGPTLRDTLLLNLIPSLTESMQRSASDLPPWERSPLGAREDDLADRPAGPVDLYTWQSRRLRLVREGGRVTGVLICNGDRITPQDKHGLEPHSGWRRSKAQEKKLRANLVYMPREHEPQKAVWRGLQAMLPGAVRAQDGEAAQFLAPRVLEWIAEVEQVIGGDFPVRLRTFGMSYGAQSATTTDIVDDVLSLRVVLLRAQDAQLARTAVTGVRAAEEAAQALGRLAENLAVAAGAGKYEREAPRTRATELAYAELDPLFRTWLRTLRPNTDPVAAATQWHCAADRAVRALGADLLRQAPMKAWSGRTAGGRLVTSAHADRWFRIALRAALRYAYPKIDKAGTDKDEVAS</sequence>